<evidence type="ECO:0000313" key="2">
    <source>
        <dbReference type="Proteomes" id="UP000649617"/>
    </source>
</evidence>
<protein>
    <submittedName>
        <fullName evidence="1">RYR1 protein</fullName>
    </submittedName>
</protein>
<comment type="caution">
    <text evidence="1">The sequence shown here is derived from an EMBL/GenBank/DDBJ whole genome shotgun (WGS) entry which is preliminary data.</text>
</comment>
<sequence length="243" mass="27096">MGQILCSFEQSILATAAGPPACAELSALRQIKLLSGTLKAHLPRLPRALYKACAAQDLLHIGVEEVDERFKPGHNKRTNDAIKTWVGRCILIFFSAALLTDMERQYPKDCPMEQTADGSHAPGPLPILVPGAQQVKLTCVKKKAMTVDILISKANYLIPTKNLPYSALPWQNCVQIPFETEFAVISPGRAWQLSSKIFKKCCFDKSLSRGENREEFKIRIEPQFMFGSIKRQAVEDFFSGGHF</sequence>
<dbReference type="EMBL" id="CAJNIZ010026093">
    <property type="protein sequence ID" value="CAE7489108.1"/>
    <property type="molecule type" value="Genomic_DNA"/>
</dbReference>
<accession>A0A812STU2</accession>
<proteinExistence type="predicted"/>
<dbReference type="Proteomes" id="UP000649617">
    <property type="component" value="Unassembled WGS sequence"/>
</dbReference>
<dbReference type="AlphaFoldDB" id="A0A812STU2"/>
<evidence type="ECO:0000313" key="1">
    <source>
        <dbReference type="EMBL" id="CAE7489108.1"/>
    </source>
</evidence>
<feature type="non-terminal residue" evidence="1">
    <location>
        <position position="243"/>
    </location>
</feature>
<organism evidence="1 2">
    <name type="scientific">Symbiodinium pilosum</name>
    <name type="common">Dinoflagellate</name>
    <dbReference type="NCBI Taxonomy" id="2952"/>
    <lineage>
        <taxon>Eukaryota</taxon>
        <taxon>Sar</taxon>
        <taxon>Alveolata</taxon>
        <taxon>Dinophyceae</taxon>
        <taxon>Suessiales</taxon>
        <taxon>Symbiodiniaceae</taxon>
        <taxon>Symbiodinium</taxon>
    </lineage>
</organism>
<name>A0A812STU2_SYMPI</name>
<keyword evidence="2" id="KW-1185">Reference proteome</keyword>
<gene>
    <name evidence="1" type="primary">RYR1</name>
    <name evidence="1" type="ORF">SPIL2461_LOCUS12589</name>
</gene>
<reference evidence="1" key="1">
    <citation type="submission" date="2021-02" db="EMBL/GenBank/DDBJ databases">
        <authorList>
            <person name="Dougan E. K."/>
            <person name="Rhodes N."/>
            <person name="Thang M."/>
            <person name="Chan C."/>
        </authorList>
    </citation>
    <scope>NUCLEOTIDE SEQUENCE</scope>
</reference>